<protein>
    <submittedName>
        <fullName evidence="1">Uncharacterized protein</fullName>
    </submittedName>
</protein>
<dbReference type="Proteomes" id="UP000187185">
    <property type="component" value="Chromosome"/>
</dbReference>
<organism evidence="1 2">
    <name type="scientific">Microbacterium aurum</name>
    <dbReference type="NCBI Taxonomy" id="36805"/>
    <lineage>
        <taxon>Bacteria</taxon>
        <taxon>Bacillati</taxon>
        <taxon>Actinomycetota</taxon>
        <taxon>Actinomycetes</taxon>
        <taxon>Micrococcales</taxon>
        <taxon>Microbacteriaceae</taxon>
        <taxon>Microbacterium</taxon>
    </lineage>
</organism>
<evidence type="ECO:0000313" key="2">
    <source>
        <dbReference type="Proteomes" id="UP000187185"/>
    </source>
</evidence>
<evidence type="ECO:0000313" key="1">
    <source>
        <dbReference type="EMBL" id="APZ35590.1"/>
    </source>
</evidence>
<dbReference type="OrthoDB" id="3826422at2"/>
<dbReference type="RefSeq" id="WP_076691954.1">
    <property type="nucleotide sequence ID" value="NZ_CP018762.1"/>
</dbReference>
<gene>
    <name evidence="1" type="ORF">BOH66_16150</name>
</gene>
<dbReference type="STRING" id="36805.BOH66_16150"/>
<reference evidence="1 2" key="1">
    <citation type="submission" date="2016-12" db="EMBL/GenBank/DDBJ databases">
        <title>Complete genome sequence of Microbacterium aurum KACC 15219.</title>
        <authorList>
            <person name="Jung Y."/>
            <person name="Shin J.-H."/>
            <person name="Lee Y.-J."/>
            <person name="Yi H."/>
            <person name="Bahn Y.-S."/>
            <person name="Kim J.F."/>
            <person name="Lee D.-W."/>
        </authorList>
    </citation>
    <scope>NUCLEOTIDE SEQUENCE [LARGE SCALE GENOMIC DNA]</scope>
    <source>
        <strain evidence="1 2">KACC 15219</strain>
    </source>
</reference>
<proteinExistence type="predicted"/>
<accession>A0A1P8UC23</accession>
<sequence length="126" mass="13640">MSDTQDLTKATQEFIDDMTAAGAPARADGPRILYEVTPVGGALAGQVVTTGVSISEVQSWPAVPPHWVHLPETILFEQTNMDSTDCAPGFVRHSREYNYTDMSVPPARAWLSHVRGFISIAIAAEV</sequence>
<dbReference type="KEGG" id="maur:BOH66_16150"/>
<dbReference type="EMBL" id="CP018762">
    <property type="protein sequence ID" value="APZ35590.1"/>
    <property type="molecule type" value="Genomic_DNA"/>
</dbReference>
<keyword evidence="2" id="KW-1185">Reference proteome</keyword>
<dbReference type="AlphaFoldDB" id="A0A1P8UC23"/>
<name>A0A1P8UC23_9MICO</name>